<dbReference type="Proteomes" id="UP000284120">
    <property type="component" value="Unassembled WGS sequence"/>
</dbReference>
<dbReference type="PROSITE" id="PS51125">
    <property type="entry name" value="NHL"/>
    <property type="match status" value="1"/>
</dbReference>
<gene>
    <name evidence="3" type="ORF">DPV69_15410</name>
</gene>
<dbReference type="SUPFAM" id="SSF63829">
    <property type="entry name" value="Calcium-dependent phosphotriesterase"/>
    <property type="match status" value="1"/>
</dbReference>
<dbReference type="InterPro" id="IPR050952">
    <property type="entry name" value="TRIM-NHL_E3_ligases"/>
</dbReference>
<dbReference type="Gene3D" id="2.40.10.500">
    <property type="match status" value="1"/>
</dbReference>
<dbReference type="Pfam" id="PF13585">
    <property type="entry name" value="CHU_C"/>
    <property type="match status" value="1"/>
</dbReference>
<sequence>MKKLHLNHLFLVSISFFFFLFSSSFTPKKPSNQQPKLCSVVLDGGTCVGDVLTVRSSEPVRSITWMLDGVPILNQNIAQQNNGIVVAGGNGTGSAQNQFANPAAIFVDKDGNLFIPDMTNNRIQKWAPGATSGVTVAGGNGSGGGANQFNRPTGVAVDRNGNIYVADQNNRRVQKWAPGATSGTTVASGIGAPTRVCFDNSGNLYVSAQNDESILMFANATGSARIVAGGNGTGRSPNQLASPTGIFVDNNNNLYICDTDNTRIQKWVIGANSGTTVASLSTNPLGIYVDQTDNMYICDYTGYAVLKWPLGAPSGMIIAGGNGPGSNPNQIKPVGIFMDDYNNLFVSDFDNARVIKFSNIYTGSYTTLSNGVYTVKITTTSGCEVTSNPINIKAKANAQISITVDKSITCTNFPSVFTANSTNGGSNPTLQWKVNGIDVPNANASTFSSSTIKGNDVVSCSLTNLDPCVATTTVQSNNITLQDPTDRPSVQINLDANDICRGSLQTFEAFPSNAGNNPSYQWLINGAPINGQNNKIFQSYQLQNDDVISCTINSNAPYCQATTAATSNAISVILRPIVIPEVSISTDEKKIYEDMEVTFTAFTINKGTYPTYTWKINGQIVYIGGNVFTTNNLQDQDHITCEVTVNTLCASTNFVISNTLTIRVIKIEKVNPPSAFSPNGDGINDVWNIDELRMFPQCSVKIFSRNGIEIFNSIGYKKPWDGFHNTKASPPGVYYYVINLDGKQKITGSLTIIK</sequence>
<dbReference type="EMBL" id="SAYW01000005">
    <property type="protein sequence ID" value="RWU05535.1"/>
    <property type="molecule type" value="Genomic_DNA"/>
</dbReference>
<evidence type="ECO:0000313" key="3">
    <source>
        <dbReference type="EMBL" id="RWU05535.1"/>
    </source>
</evidence>
<reference evidence="3 4" key="1">
    <citation type="submission" date="2018-06" db="EMBL/GenBank/DDBJ databases">
        <title>Pedobacter endophyticus sp. nov., an endophytic bacterium isolated from a leaf of Triticum aestivum.</title>
        <authorList>
            <person name="Zhang L."/>
        </authorList>
    </citation>
    <scope>NUCLEOTIDE SEQUENCE [LARGE SCALE GENOMIC DNA]</scope>
    <source>
        <strain evidence="3 4">CM134L-2</strain>
    </source>
</reference>
<protein>
    <submittedName>
        <fullName evidence="3">T9SS type B sorting domain-containing protein</fullName>
    </submittedName>
</protein>
<dbReference type="InterPro" id="IPR011042">
    <property type="entry name" value="6-blade_b-propeller_TolB-like"/>
</dbReference>
<dbReference type="Pfam" id="PF01436">
    <property type="entry name" value="NHL"/>
    <property type="match status" value="2"/>
</dbReference>
<dbReference type="PANTHER" id="PTHR24104">
    <property type="entry name" value="E3 UBIQUITIN-PROTEIN LIGASE NHLRC1-RELATED"/>
    <property type="match status" value="1"/>
</dbReference>
<dbReference type="RefSeq" id="WP_113648297.1">
    <property type="nucleotide sequence ID" value="NZ_QMHN01000005.1"/>
</dbReference>
<dbReference type="OrthoDB" id="641420at2"/>
<evidence type="ECO:0000256" key="1">
    <source>
        <dbReference type="ARBA" id="ARBA00022737"/>
    </source>
</evidence>
<name>A0A3S4RP42_9SPHI</name>
<dbReference type="InterPro" id="IPR026341">
    <property type="entry name" value="T9SS_type_B"/>
</dbReference>
<dbReference type="Gene3D" id="2.120.10.30">
    <property type="entry name" value="TolB, C-terminal domain"/>
    <property type="match status" value="1"/>
</dbReference>
<dbReference type="InterPro" id="IPR013783">
    <property type="entry name" value="Ig-like_fold"/>
</dbReference>
<proteinExistence type="predicted"/>
<dbReference type="InterPro" id="IPR001258">
    <property type="entry name" value="NHL_repeat"/>
</dbReference>
<feature type="repeat" description="NHL" evidence="2">
    <location>
        <begin position="143"/>
        <end position="179"/>
    </location>
</feature>
<dbReference type="CDD" id="cd05819">
    <property type="entry name" value="NHL"/>
    <property type="match status" value="1"/>
</dbReference>
<keyword evidence="4" id="KW-1185">Reference proteome</keyword>
<evidence type="ECO:0000313" key="4">
    <source>
        <dbReference type="Proteomes" id="UP000284120"/>
    </source>
</evidence>
<dbReference type="Gene3D" id="2.60.40.10">
    <property type="entry name" value="Immunoglobulins"/>
    <property type="match status" value="1"/>
</dbReference>
<dbReference type="GO" id="GO:0008270">
    <property type="term" value="F:zinc ion binding"/>
    <property type="evidence" value="ECO:0007669"/>
    <property type="project" value="UniProtKB-KW"/>
</dbReference>
<dbReference type="PANTHER" id="PTHR24104:SF25">
    <property type="entry name" value="PROTEIN LIN-41"/>
    <property type="match status" value="1"/>
</dbReference>
<dbReference type="NCBIfam" id="TIGR04131">
    <property type="entry name" value="Bac_Flav_CTERM"/>
    <property type="match status" value="1"/>
</dbReference>
<comment type="caution">
    <text evidence="3">The sequence shown here is derived from an EMBL/GenBank/DDBJ whole genome shotgun (WGS) entry which is preliminary data.</text>
</comment>
<accession>A0A3S4RP42</accession>
<evidence type="ECO:0000256" key="2">
    <source>
        <dbReference type="PROSITE-ProRule" id="PRU00504"/>
    </source>
</evidence>
<dbReference type="AlphaFoldDB" id="A0A3S4RP42"/>
<keyword evidence="1" id="KW-0677">Repeat</keyword>
<organism evidence="3 4">
    <name type="scientific">Pedobacter chitinilyticus</name>
    <dbReference type="NCBI Taxonomy" id="2233776"/>
    <lineage>
        <taxon>Bacteria</taxon>
        <taxon>Pseudomonadati</taxon>
        <taxon>Bacteroidota</taxon>
        <taxon>Sphingobacteriia</taxon>
        <taxon>Sphingobacteriales</taxon>
        <taxon>Sphingobacteriaceae</taxon>
        <taxon>Pedobacter</taxon>
    </lineage>
</organism>